<dbReference type="PRINTS" id="PR01849">
    <property type="entry name" value="UBIQUITINACT"/>
</dbReference>
<dbReference type="FunFam" id="3.50.50.80:FF:000001">
    <property type="entry name" value="ubiquitin-like modifier-activating enzyme 1"/>
    <property type="match status" value="1"/>
</dbReference>
<dbReference type="GO" id="GO:0006511">
    <property type="term" value="P:ubiquitin-dependent protein catabolic process"/>
    <property type="evidence" value="ECO:0007669"/>
    <property type="project" value="TreeGrafter"/>
</dbReference>
<feature type="domain" description="Ubiquitin-activating enzyme E1 C-terminal" evidence="13">
    <location>
        <begin position="936"/>
        <end position="1065"/>
    </location>
</feature>
<keyword evidence="8 11" id="KW-0833">Ubl conjugation pathway</keyword>
<evidence type="ECO:0000256" key="7">
    <source>
        <dbReference type="ARBA" id="ARBA00022741"/>
    </source>
</evidence>
<comment type="caution">
    <text evidence="14">The sequence shown here is derived from an EMBL/GenBank/DDBJ whole genome shotgun (WGS) entry which is preliminary data.</text>
</comment>
<evidence type="ECO:0000259" key="13">
    <source>
        <dbReference type="SMART" id="SM00985"/>
    </source>
</evidence>
<dbReference type="Pfam" id="PF16191">
    <property type="entry name" value="E1_4HB"/>
    <property type="match status" value="1"/>
</dbReference>
<dbReference type="GO" id="GO:0006974">
    <property type="term" value="P:DNA damage response"/>
    <property type="evidence" value="ECO:0007669"/>
    <property type="project" value="TreeGrafter"/>
</dbReference>
<dbReference type="CDD" id="cd01490">
    <property type="entry name" value="Ube1_repeat2"/>
    <property type="match status" value="1"/>
</dbReference>
<dbReference type="GO" id="GO:0005524">
    <property type="term" value="F:ATP binding"/>
    <property type="evidence" value="ECO:0007669"/>
    <property type="project" value="UniProtKB-KW"/>
</dbReference>
<dbReference type="InterPro" id="IPR038252">
    <property type="entry name" value="UBA_E1_C_sf"/>
</dbReference>
<dbReference type="GO" id="GO:0005634">
    <property type="term" value="C:nucleus"/>
    <property type="evidence" value="ECO:0007669"/>
    <property type="project" value="TreeGrafter"/>
</dbReference>
<evidence type="ECO:0000256" key="2">
    <source>
        <dbReference type="ARBA" id="ARBA00004906"/>
    </source>
</evidence>
<name>A0AB34IAK8_PRYPA</name>
<dbReference type="NCBIfam" id="TIGR01408">
    <property type="entry name" value="Ube1"/>
    <property type="match status" value="1"/>
</dbReference>
<dbReference type="SMART" id="SM00985">
    <property type="entry name" value="UBA_e1_C"/>
    <property type="match status" value="1"/>
</dbReference>
<dbReference type="Proteomes" id="UP001515480">
    <property type="component" value="Unassembled WGS sequence"/>
</dbReference>
<dbReference type="InterPro" id="IPR018965">
    <property type="entry name" value="Ub-activating_enz_E1_C"/>
</dbReference>
<organism evidence="14 15">
    <name type="scientific">Prymnesium parvum</name>
    <name type="common">Toxic golden alga</name>
    <dbReference type="NCBI Taxonomy" id="97485"/>
    <lineage>
        <taxon>Eukaryota</taxon>
        <taxon>Haptista</taxon>
        <taxon>Haptophyta</taxon>
        <taxon>Prymnesiophyceae</taxon>
        <taxon>Prymnesiales</taxon>
        <taxon>Prymnesiaceae</taxon>
        <taxon>Prymnesium</taxon>
    </lineage>
</organism>
<evidence type="ECO:0000256" key="1">
    <source>
        <dbReference type="ARBA" id="ARBA00000488"/>
    </source>
</evidence>
<dbReference type="Pfam" id="PF00899">
    <property type="entry name" value="ThiF"/>
    <property type="match status" value="1"/>
</dbReference>
<protein>
    <recommendedName>
        <fullName evidence="5">E1 ubiquitin-activating enzyme</fullName>
        <ecNumber evidence="5">6.2.1.45</ecNumber>
    </recommendedName>
</protein>
<dbReference type="InterPro" id="IPR042063">
    <property type="entry name" value="Ubi_acti_E1_SCCH"/>
</dbReference>
<dbReference type="InterPro" id="IPR032418">
    <property type="entry name" value="E1_FCCH"/>
</dbReference>
<dbReference type="FunFam" id="3.40.50.720:FF:000015">
    <property type="entry name" value="Ubiquitin-activating enzyme E1 1"/>
    <property type="match status" value="1"/>
</dbReference>
<dbReference type="Gene3D" id="3.50.50.80">
    <property type="entry name" value="Ubiquitin-activating enzyme E1, inactive adenylation domain, subdomain 1"/>
    <property type="match status" value="1"/>
</dbReference>
<comment type="subunit">
    <text evidence="4">Monomer.</text>
</comment>
<reference evidence="14 15" key="1">
    <citation type="journal article" date="2024" name="Science">
        <title>Giant polyketide synthase enzymes in the biosynthesis of giant marine polyether toxins.</title>
        <authorList>
            <person name="Fallon T.R."/>
            <person name="Shende V.V."/>
            <person name="Wierzbicki I.H."/>
            <person name="Pendleton A.L."/>
            <person name="Watervoot N.F."/>
            <person name="Auber R.P."/>
            <person name="Gonzalez D.J."/>
            <person name="Wisecaver J.H."/>
            <person name="Moore B.S."/>
        </authorList>
    </citation>
    <scope>NUCLEOTIDE SEQUENCE [LARGE SCALE GENOMIC DNA]</scope>
    <source>
        <strain evidence="14 15">12B1</strain>
    </source>
</reference>
<dbReference type="GO" id="GO:0005737">
    <property type="term" value="C:cytoplasm"/>
    <property type="evidence" value="ECO:0007669"/>
    <property type="project" value="TreeGrafter"/>
</dbReference>
<comment type="pathway">
    <text evidence="2">Protein modification; protein ubiquitination.</text>
</comment>
<dbReference type="InterPro" id="IPR032420">
    <property type="entry name" value="E1_4HB"/>
</dbReference>
<dbReference type="EMBL" id="JBGBPQ010000031">
    <property type="protein sequence ID" value="KAL1495746.1"/>
    <property type="molecule type" value="Genomic_DNA"/>
</dbReference>
<dbReference type="FunFam" id="1.10.10.2660:FF:000001">
    <property type="entry name" value="Ubiquitin-activating enzyme E1 1"/>
    <property type="match status" value="1"/>
</dbReference>
<dbReference type="CDD" id="cd01491">
    <property type="entry name" value="Ube1_repeat1"/>
    <property type="match status" value="1"/>
</dbReference>
<gene>
    <name evidence="14" type="ORF">AB1Y20_016609</name>
</gene>
<dbReference type="Pfam" id="PF16190">
    <property type="entry name" value="E1_FCCH"/>
    <property type="match status" value="1"/>
</dbReference>
<dbReference type="Gene3D" id="3.10.290.60">
    <property type="entry name" value="Ubiquitin-activating enzyme E1, UFD domain"/>
    <property type="match status" value="1"/>
</dbReference>
<dbReference type="FunFam" id="2.40.30.180:FF:000001">
    <property type="entry name" value="ubiquitin-like modifier-activating enzyme 1"/>
    <property type="match status" value="1"/>
</dbReference>
<dbReference type="Gene3D" id="1.10.10.2660">
    <property type="entry name" value="Ubiquitin-activating enzyme E1, SCCH domain"/>
    <property type="match status" value="1"/>
</dbReference>
<dbReference type="SUPFAM" id="SSF69572">
    <property type="entry name" value="Activating enzymes of the ubiquitin-like proteins"/>
    <property type="match status" value="2"/>
</dbReference>
<evidence type="ECO:0000256" key="6">
    <source>
        <dbReference type="ARBA" id="ARBA00022598"/>
    </source>
</evidence>
<keyword evidence="7 11" id="KW-0547">Nucleotide-binding</keyword>
<dbReference type="PROSITE" id="PS00865">
    <property type="entry name" value="UBIQUITIN_ACTIVAT_2"/>
    <property type="match status" value="1"/>
</dbReference>
<dbReference type="PANTHER" id="PTHR10953">
    <property type="entry name" value="UBIQUITIN-ACTIVATING ENZYME E1"/>
    <property type="match status" value="1"/>
</dbReference>
<evidence type="ECO:0000256" key="8">
    <source>
        <dbReference type="ARBA" id="ARBA00022786"/>
    </source>
</evidence>
<evidence type="ECO:0000256" key="11">
    <source>
        <dbReference type="RuleBase" id="RU000519"/>
    </source>
</evidence>
<accession>A0AB34IAK8</accession>
<evidence type="ECO:0000256" key="3">
    <source>
        <dbReference type="ARBA" id="ARBA00005673"/>
    </source>
</evidence>
<evidence type="ECO:0000313" key="15">
    <source>
        <dbReference type="Proteomes" id="UP001515480"/>
    </source>
</evidence>
<dbReference type="Gene3D" id="2.40.30.180">
    <property type="entry name" value="Ubiquitin-activating enzyme E1, FCCH domain"/>
    <property type="match status" value="1"/>
</dbReference>
<dbReference type="Pfam" id="PF09358">
    <property type="entry name" value="E1_UFD"/>
    <property type="match status" value="1"/>
</dbReference>
<sequence>MAAAGSEPGEGKGGEERTKGCDDGRGTSLKMGRSGVPAAVAHSRRAPPQMAASDAMEVDTAAPIDEALYSRQLYVLGHEAMRRMAGATVLIVGLKGIGVEVAKNVVLGGVKSVTLHDDGAAQLADLSAQFFLTEADVGRPRAAVTAPRLAELNQYVPVTVHSGALEPSFCAQFGIVVVTGLPMSEAIQINEACRAAGASFIMTDAFGLFGYVFCDFGDEFVVVDTNGEEPLNSMVASITSESPGLVTVLDEGRHGLEDGDYVTFSEVKGMEALNGSEPRPVTVKGPYTFTIEDTTGYSKETATGGYVHQVKQKKTLKFKSLLEALKQPEFVLSDFAKFDRPKQLHFGVQALHAYAAEHGGVMPPPSDAAAAREILERATSLARMAGDTEIEWNERLLRNLAAGARGELSPMCAFFGGIAAQEVMKAASGKFTPVQQWLYFDAEEVLLAEGKEMLPAHETAPRGSRYDAQAAVLGWSKQEQISSLRYLLVGAGAIGCEMLKNWAMMGLAAGSGGKIVVTDPDTIEKSNLNRQFLFRPWDVSKAKSETAARAVTEMNPAVQVEARLERLGADTEAIFDDQFWESLSGVCNALDNARLYVDQRCVYYQKSLLESGTLGAKGNVQVVVPRLTESYGSSRDPPEKSIPVCTLKHFPNAIEHTIQWARDRFEGLFKQSAEDVNAYLSQPDFLSSLERQPGVRKPTLEAIKSNLMGRPIAFEECVVWARLKFEEDYYNSIAQLIFNFPLDVVTPSGTPFWSGPKRPPAPLQFSTEDELHMAYILSAANLRAFNYGLKGSTDLEYIKKVADSVSVPKFVPKSGVKIESDPKEAENQAATPMADDDSVCADIIKELPPPSSLVGYRLSPAEFEKDQDDNFHIDFITACSNLRARNYKIAEADRHRTKQIAGKIIPAIATTTAMVTGLVCLELLKLLEPNKPIEAYKNSFANLALPFISFSEPIAASKNKAGASGIEWTLWDRFDVDLGRDITLAEFLDHFKTKYRLEVTMISSGVSILYSFFTAKKKIEERLKMKMSELVQTISKVQFKPKETYILAEICCTDENDDDVEVPCVRYKFRDINNLSAETWAVKG</sequence>
<dbReference type="InterPro" id="IPR035985">
    <property type="entry name" value="Ubiquitin-activating_enz"/>
</dbReference>
<keyword evidence="15" id="KW-1185">Reference proteome</keyword>
<evidence type="ECO:0000256" key="10">
    <source>
        <dbReference type="PROSITE-ProRule" id="PRU10132"/>
    </source>
</evidence>
<comment type="catalytic activity">
    <reaction evidence="1">
        <text>ATP + ubiquitin + [E1 ubiquitin-activating enzyme]-L-cysteine = AMP + diphosphate + S-ubiquitinyl-[E1 ubiquitin-activating enzyme]-L-cysteine.</text>
        <dbReference type="EC" id="6.2.1.45"/>
    </reaction>
</comment>
<dbReference type="EC" id="6.2.1.45" evidence="5"/>
<dbReference type="Gene3D" id="3.40.50.12550">
    <property type="entry name" value="Ubiquitin-activating enzyme E1, inactive adenylation domain, subdomain 2"/>
    <property type="match status" value="1"/>
</dbReference>
<dbReference type="InterPro" id="IPR018075">
    <property type="entry name" value="UBQ-activ_enz_E1"/>
</dbReference>
<comment type="similarity">
    <text evidence="3 11">Belongs to the ubiquitin-activating E1 family.</text>
</comment>
<dbReference type="InterPro" id="IPR019572">
    <property type="entry name" value="UBA_E1_SCCH"/>
</dbReference>
<feature type="active site" description="Glycyl thioester intermediate" evidence="10">
    <location>
        <position position="645"/>
    </location>
</feature>
<feature type="compositionally biased region" description="Basic and acidic residues" evidence="12">
    <location>
        <begin position="9"/>
        <end position="25"/>
    </location>
</feature>
<feature type="region of interest" description="Disordered" evidence="12">
    <location>
        <begin position="1"/>
        <end position="35"/>
    </location>
</feature>
<dbReference type="InterPro" id="IPR042302">
    <property type="entry name" value="E1_FCCH_sf"/>
</dbReference>
<dbReference type="FunFam" id="3.10.290.60:FF:000001">
    <property type="entry name" value="Ubiquitin-activating enzyme E1 2"/>
    <property type="match status" value="1"/>
</dbReference>
<dbReference type="Gene3D" id="3.40.50.720">
    <property type="entry name" value="NAD(P)-binding Rossmann-like Domain"/>
    <property type="match status" value="1"/>
</dbReference>
<keyword evidence="9 11" id="KW-0067">ATP-binding</keyword>
<dbReference type="AlphaFoldDB" id="A0AB34IAK8"/>
<dbReference type="InterPro" id="IPR042449">
    <property type="entry name" value="Ub-E1_IAD_1"/>
</dbReference>
<dbReference type="InterPro" id="IPR033127">
    <property type="entry name" value="UBQ-activ_enz_E1_Cys_AS"/>
</dbReference>
<evidence type="ECO:0000313" key="14">
    <source>
        <dbReference type="EMBL" id="KAL1495746.1"/>
    </source>
</evidence>
<dbReference type="InterPro" id="IPR000594">
    <property type="entry name" value="ThiF_NAD_FAD-bd"/>
</dbReference>
<evidence type="ECO:0000256" key="9">
    <source>
        <dbReference type="ARBA" id="ARBA00022840"/>
    </source>
</evidence>
<evidence type="ECO:0000256" key="4">
    <source>
        <dbReference type="ARBA" id="ARBA00011245"/>
    </source>
</evidence>
<dbReference type="Pfam" id="PF10585">
    <property type="entry name" value="UBA_E1_SCCH"/>
    <property type="match status" value="1"/>
</dbReference>
<dbReference type="InterPro" id="IPR000011">
    <property type="entry name" value="UBQ/SUMO-activ_enz_E1-like"/>
</dbReference>
<evidence type="ECO:0000256" key="5">
    <source>
        <dbReference type="ARBA" id="ARBA00012990"/>
    </source>
</evidence>
<dbReference type="PANTHER" id="PTHR10953:SF4">
    <property type="entry name" value="UBIQUITIN-ACTIVATING ENZYME E1 C-TERMINAL DOMAIN-CONTAINING PROTEIN"/>
    <property type="match status" value="1"/>
</dbReference>
<dbReference type="GO" id="GO:0004839">
    <property type="term" value="F:ubiquitin activating enzyme activity"/>
    <property type="evidence" value="ECO:0007669"/>
    <property type="project" value="UniProtKB-EC"/>
</dbReference>
<evidence type="ECO:0000256" key="12">
    <source>
        <dbReference type="SAM" id="MobiDB-lite"/>
    </source>
</evidence>
<proteinExistence type="inferred from homology"/>
<dbReference type="InterPro" id="IPR045886">
    <property type="entry name" value="ThiF/MoeB/HesA"/>
</dbReference>
<keyword evidence="6 11" id="KW-0436">Ligase</keyword>